<dbReference type="PANTHER" id="PTHR15672:SF8">
    <property type="entry name" value="PROTEIN ENCORE"/>
    <property type="match status" value="1"/>
</dbReference>
<evidence type="ECO:0000313" key="6">
    <source>
        <dbReference type="RefSeq" id="XP_039122303.1"/>
    </source>
</evidence>
<evidence type="ECO:0000313" key="5">
    <source>
        <dbReference type="Proteomes" id="UP001515500"/>
    </source>
</evidence>
<dbReference type="Gene3D" id="3.30.1370.50">
    <property type="entry name" value="R3H-like domain"/>
    <property type="match status" value="1"/>
</dbReference>
<dbReference type="SUPFAM" id="SSF82708">
    <property type="entry name" value="R3H domain"/>
    <property type="match status" value="1"/>
</dbReference>
<feature type="domain" description="R3H" evidence="3">
    <location>
        <begin position="101"/>
        <end position="170"/>
    </location>
</feature>
<dbReference type="PANTHER" id="PTHR15672">
    <property type="entry name" value="CAMP-REGULATED PHOSPHOPROTEIN 21 RELATED R3H DOMAIN CONTAINING PROTEIN"/>
    <property type="match status" value="1"/>
</dbReference>
<evidence type="ECO:0000259" key="3">
    <source>
        <dbReference type="PROSITE" id="PS51061"/>
    </source>
</evidence>
<feature type="region of interest" description="Disordered" evidence="2">
    <location>
        <begin position="268"/>
        <end position="317"/>
    </location>
</feature>
<dbReference type="GO" id="GO:0003676">
    <property type="term" value="F:nucleic acid binding"/>
    <property type="evidence" value="ECO:0007669"/>
    <property type="project" value="UniProtKB-UniRule"/>
</dbReference>
<feature type="domain" description="SUZ" evidence="4">
    <location>
        <begin position="173"/>
        <end position="244"/>
    </location>
</feature>
<gene>
    <name evidence="6" type="primary">LOC120258902</name>
</gene>
<feature type="region of interest" description="Disordered" evidence="2">
    <location>
        <begin position="461"/>
        <end position="480"/>
    </location>
</feature>
<feature type="compositionally biased region" description="Low complexity" evidence="2">
    <location>
        <begin position="212"/>
        <end position="223"/>
    </location>
</feature>
<dbReference type="InterPro" id="IPR051937">
    <property type="entry name" value="R3H_domain_containing"/>
</dbReference>
<dbReference type="RefSeq" id="XP_039122303.1">
    <property type="nucleotide sequence ID" value="XM_039266369.1"/>
</dbReference>
<dbReference type="InterPro" id="IPR024771">
    <property type="entry name" value="SUZ"/>
</dbReference>
<name>A0AB40B4X0_DIOCR</name>
<accession>A0AB40B4X0</accession>
<feature type="compositionally biased region" description="Basic and acidic residues" evidence="2">
    <location>
        <begin position="277"/>
        <end position="290"/>
    </location>
</feature>
<dbReference type="SMART" id="SM00393">
    <property type="entry name" value="R3H"/>
    <property type="match status" value="1"/>
</dbReference>
<reference evidence="6" key="1">
    <citation type="submission" date="2025-08" db="UniProtKB">
        <authorList>
            <consortium name="RefSeq"/>
        </authorList>
    </citation>
    <scope>IDENTIFICATION</scope>
</reference>
<dbReference type="CDD" id="cd02642">
    <property type="entry name" value="R3H_encore_like"/>
    <property type="match status" value="1"/>
</dbReference>
<dbReference type="Proteomes" id="UP001515500">
    <property type="component" value="Chromosome 4"/>
</dbReference>
<keyword evidence="5" id="KW-1185">Reference proteome</keyword>
<dbReference type="Pfam" id="PF12752">
    <property type="entry name" value="SUZ"/>
    <property type="match status" value="1"/>
</dbReference>
<proteinExistence type="predicted"/>
<evidence type="ECO:0000256" key="2">
    <source>
        <dbReference type="SAM" id="MobiDB-lite"/>
    </source>
</evidence>
<dbReference type="InterPro" id="IPR001374">
    <property type="entry name" value="R3H_dom"/>
</dbReference>
<dbReference type="PROSITE" id="PS51061">
    <property type="entry name" value="R3H"/>
    <property type="match status" value="1"/>
</dbReference>
<sequence>MDVPRSSVMDPCSEDLAAPDSWEMADLDESMTRLLLSTSKKTPIAAASSSSLGDFDDEASTIPVSSMVAADGGDRGVGVSEDAFSQVDQFLREALEKPRERLSILRMEQDIEKFIRDPNQQQLEFQGLPTSYLRLAAHRVAQHYYLQSVAIPDNSLPDGSGSRIVLRKTTECRFPPVRLADVPINLPQEDEHNVLKVAIKQRPQKRTQIIGSSSVNSSSNSQKSVEERKEEYNRARARIFNSSTCSVDIPPKVESELKGEPILPESLEDYSLVPSGSDDKSLAEGHEINRVRSFGDSSVSSNRANRNRSEKEPVVSRYKPGNRVAIFRDREVDRKDPDYDRSYDRYMQRFDPGFGFNSGGYAIQPLYSPAVNYNTEFPQLGSGHRPPVPIDHHPRAIPQHLRGPWSAASSAVGYGHPEGVMGPFGPNQVSAHAMPSIYMHSQYSVPRPGIPFVQSHEHLQPFSQNHQQQTEPSFGLARPR</sequence>
<organism evidence="5 6">
    <name type="scientific">Dioscorea cayennensis subsp. rotundata</name>
    <name type="common">White Guinea yam</name>
    <name type="synonym">Dioscorea rotundata</name>
    <dbReference type="NCBI Taxonomy" id="55577"/>
    <lineage>
        <taxon>Eukaryota</taxon>
        <taxon>Viridiplantae</taxon>
        <taxon>Streptophyta</taxon>
        <taxon>Embryophyta</taxon>
        <taxon>Tracheophyta</taxon>
        <taxon>Spermatophyta</taxon>
        <taxon>Magnoliopsida</taxon>
        <taxon>Liliopsida</taxon>
        <taxon>Dioscoreales</taxon>
        <taxon>Dioscoreaceae</taxon>
        <taxon>Dioscorea</taxon>
    </lineage>
</organism>
<dbReference type="AlphaFoldDB" id="A0AB40B4X0"/>
<dbReference type="PROSITE" id="PS51673">
    <property type="entry name" value="SUZ"/>
    <property type="match status" value="1"/>
</dbReference>
<evidence type="ECO:0000256" key="1">
    <source>
        <dbReference type="ARBA" id="ARBA00022553"/>
    </source>
</evidence>
<dbReference type="Pfam" id="PF01424">
    <property type="entry name" value="R3H"/>
    <property type="match status" value="1"/>
</dbReference>
<feature type="region of interest" description="Disordered" evidence="2">
    <location>
        <begin position="205"/>
        <end position="230"/>
    </location>
</feature>
<feature type="compositionally biased region" description="Polar residues" evidence="2">
    <location>
        <begin position="461"/>
        <end position="472"/>
    </location>
</feature>
<evidence type="ECO:0000259" key="4">
    <source>
        <dbReference type="PROSITE" id="PS51673"/>
    </source>
</evidence>
<keyword evidence="1" id="KW-0597">Phosphoprotein</keyword>
<dbReference type="InterPro" id="IPR036867">
    <property type="entry name" value="R3H_dom_sf"/>
</dbReference>
<dbReference type="GeneID" id="120258902"/>
<protein>
    <submittedName>
        <fullName evidence="6">cAMP-regulated phosphoprotein 21-like</fullName>
    </submittedName>
</protein>